<organism evidence="1 2">
    <name type="scientific">Rugosimonospora africana</name>
    <dbReference type="NCBI Taxonomy" id="556532"/>
    <lineage>
        <taxon>Bacteria</taxon>
        <taxon>Bacillati</taxon>
        <taxon>Actinomycetota</taxon>
        <taxon>Actinomycetes</taxon>
        <taxon>Micromonosporales</taxon>
        <taxon>Micromonosporaceae</taxon>
        <taxon>Rugosimonospora</taxon>
    </lineage>
</organism>
<name>A0A8J3VUR8_9ACTN</name>
<dbReference type="InterPro" id="IPR016024">
    <property type="entry name" value="ARM-type_fold"/>
</dbReference>
<dbReference type="InterPro" id="IPR011989">
    <property type="entry name" value="ARM-like"/>
</dbReference>
<gene>
    <name evidence="1" type="ORF">Raf01_71880</name>
</gene>
<dbReference type="EMBL" id="BONZ01000075">
    <property type="protein sequence ID" value="GIH19016.1"/>
    <property type="molecule type" value="Genomic_DNA"/>
</dbReference>
<proteinExistence type="predicted"/>
<keyword evidence="2" id="KW-1185">Reference proteome</keyword>
<dbReference type="SUPFAM" id="SSF48371">
    <property type="entry name" value="ARM repeat"/>
    <property type="match status" value="1"/>
</dbReference>
<accession>A0A8J3VUR8</accession>
<evidence type="ECO:0008006" key="3">
    <source>
        <dbReference type="Google" id="ProtNLM"/>
    </source>
</evidence>
<comment type="caution">
    <text evidence="1">The sequence shown here is derived from an EMBL/GenBank/DDBJ whole genome shotgun (WGS) entry which is preliminary data.</text>
</comment>
<dbReference type="Proteomes" id="UP000642748">
    <property type="component" value="Unassembled WGS sequence"/>
</dbReference>
<dbReference type="Gene3D" id="1.25.10.10">
    <property type="entry name" value="Leucine-rich Repeat Variant"/>
    <property type="match status" value="1"/>
</dbReference>
<sequence>MSELLDGVSEIDWSTLDHAYGSAEKVPHWLAAMTDPATSADALSDLDMAVYHQGGAVYSAGAAVVPFLIRFVRDPAVPDRPDILKLVRRFAALHNEMAEPWKSRPHAQACRATLLAAVDSLFGLLDEPDPAIRRGAVEILVELGERADDLVDALMRRLPGEADPEVAADYVLALGTVGAAGALTPATRAAVAAWLSEHAPPPGDPGRFTFLVSIRRLGPDAVMVDHLLAAYANAMPQRTVGWLGRELGADRTARIALARIGIGQALHTQRQRPLAEVGAAMMRWRSATSVLAADVAATLDGPPAIQPAVVHLLAAAGDAGRGWSDSVATRIGRPGRLGALAAWALARWGDRRAIPVVERSLRRDPEIFDIGSAHYTDEFYWLDQDPAIADVCLSLAAYADELVPAIRWRLRDDPATPTAYQLTRVLSAFGAAALPALPELTAMLDTQHPALACKVLAGLGPAAAAARLELTRLAASDEPGASSAAWALFQIAGDPEPFLACEEVLTAERFTAVTARMLGDLGPLGMRYLPRVERRLKEHQPQFWRSWKGVELGFAHYQITGDPALCLEVFDAALDPLRHGRQLPVSRQALRYIARLGSAAARFTPLLRGAVEQDERLLYSGGWRGITEDEEAHTLANQALAAITP</sequence>
<protein>
    <recommendedName>
        <fullName evidence="3">HEAT repeat-containing protein</fullName>
    </recommendedName>
</protein>
<dbReference type="AlphaFoldDB" id="A0A8J3VUR8"/>
<reference evidence="1" key="1">
    <citation type="submission" date="2021-01" db="EMBL/GenBank/DDBJ databases">
        <title>Whole genome shotgun sequence of Rugosimonospora africana NBRC 104875.</title>
        <authorList>
            <person name="Komaki H."/>
            <person name="Tamura T."/>
        </authorList>
    </citation>
    <scope>NUCLEOTIDE SEQUENCE</scope>
    <source>
        <strain evidence="1">NBRC 104875</strain>
    </source>
</reference>
<evidence type="ECO:0000313" key="2">
    <source>
        <dbReference type="Proteomes" id="UP000642748"/>
    </source>
</evidence>
<evidence type="ECO:0000313" key="1">
    <source>
        <dbReference type="EMBL" id="GIH19016.1"/>
    </source>
</evidence>